<evidence type="ECO:0000259" key="1">
    <source>
        <dbReference type="PROSITE" id="PS51459"/>
    </source>
</evidence>
<protein>
    <submittedName>
        <fullName evidence="2">Fic/DOC family protein</fullName>
    </submittedName>
</protein>
<dbReference type="RefSeq" id="WP_243738532.1">
    <property type="nucleotide sequence ID" value="NZ_SNXW01000002.1"/>
</dbReference>
<proteinExistence type="predicted"/>
<dbReference type="Gene3D" id="1.20.120.1870">
    <property type="entry name" value="Fic/DOC protein, Fido domain"/>
    <property type="match status" value="1"/>
</dbReference>
<gene>
    <name evidence="2" type="ORF">EV672_102274</name>
</gene>
<dbReference type="Proteomes" id="UP000294593">
    <property type="component" value="Unassembled WGS sequence"/>
</dbReference>
<sequence length="336" mass="36959">MSHLREADADIAIFETDAGGVEVRLAHDSAWLTQRQMAGVFDTTPENVLMHLRNIYADAELDEAATAKEFLAVQTEGKRKVKRSLKHYNLDAVISVGYRVNSRRAVVFRQWATSVLREHLTQGYTLNQQRLQANALELEAALQLVRKLAHQAELPGEAGRGLLDVVTRYARTYLLLQRYDEGLLAEPPQQQGGQLPDVAEAHAALARLKAELMRRGEATDLFALEHGDGLGALLGNLSQTVFGEPAYPTLEGKAAHLLYFVIKNHPFADGNKRSGAFLFVDFLARNGRLLGLDGQPVINDIGLAALALLVAESAPEQKDTLIRLIMNMLAHPEASS</sequence>
<dbReference type="Pfam" id="PF13310">
    <property type="entry name" value="Virulence_RhuM"/>
    <property type="match status" value="1"/>
</dbReference>
<feature type="domain" description="Fido" evidence="1">
    <location>
        <begin position="193"/>
        <end position="327"/>
    </location>
</feature>
<organism evidence="2 3">
    <name type="scientific">Aquabacterium commune</name>
    <dbReference type="NCBI Taxonomy" id="70586"/>
    <lineage>
        <taxon>Bacteria</taxon>
        <taxon>Pseudomonadati</taxon>
        <taxon>Pseudomonadota</taxon>
        <taxon>Betaproteobacteria</taxon>
        <taxon>Burkholderiales</taxon>
        <taxon>Aquabacterium</taxon>
    </lineage>
</organism>
<keyword evidence="3" id="KW-1185">Reference proteome</keyword>
<dbReference type="PANTHER" id="PTHR35810">
    <property type="entry name" value="CYTOPLASMIC PROTEIN-RELATED"/>
    <property type="match status" value="1"/>
</dbReference>
<dbReference type="InterPro" id="IPR003812">
    <property type="entry name" value="Fido"/>
</dbReference>
<dbReference type="PROSITE" id="PS51459">
    <property type="entry name" value="FIDO"/>
    <property type="match status" value="1"/>
</dbReference>
<dbReference type="PANTHER" id="PTHR35810:SF1">
    <property type="entry name" value="CYTOPLASMIC PROTEIN"/>
    <property type="match status" value="1"/>
</dbReference>
<evidence type="ECO:0000313" key="3">
    <source>
        <dbReference type="Proteomes" id="UP000294593"/>
    </source>
</evidence>
<dbReference type="InterPro" id="IPR011204">
    <property type="entry name" value="Virulence_RhuM-like"/>
</dbReference>
<accession>A0A4R6RHZ3</accession>
<reference evidence="2 3" key="1">
    <citation type="submission" date="2019-03" db="EMBL/GenBank/DDBJ databases">
        <title>Genomic Encyclopedia of Type Strains, Phase IV (KMG-IV): sequencing the most valuable type-strain genomes for metagenomic binning, comparative biology and taxonomic classification.</title>
        <authorList>
            <person name="Goeker M."/>
        </authorList>
    </citation>
    <scope>NUCLEOTIDE SEQUENCE [LARGE SCALE GENOMIC DNA]</scope>
    <source>
        <strain evidence="2 3">DSM 11901</strain>
    </source>
</reference>
<dbReference type="Pfam" id="PF02661">
    <property type="entry name" value="Fic"/>
    <property type="match status" value="1"/>
</dbReference>
<dbReference type="InterPro" id="IPR036597">
    <property type="entry name" value="Fido-like_dom_sf"/>
</dbReference>
<dbReference type="InterPro" id="IPR053737">
    <property type="entry name" value="Type_II_TA_Toxin"/>
</dbReference>
<dbReference type="SUPFAM" id="SSF140931">
    <property type="entry name" value="Fic-like"/>
    <property type="match status" value="1"/>
</dbReference>
<dbReference type="EMBL" id="SNXW01000002">
    <property type="protein sequence ID" value="TDP85924.1"/>
    <property type="molecule type" value="Genomic_DNA"/>
</dbReference>
<comment type="caution">
    <text evidence="2">The sequence shown here is derived from an EMBL/GenBank/DDBJ whole genome shotgun (WGS) entry which is preliminary data.</text>
</comment>
<dbReference type="AlphaFoldDB" id="A0A4R6RHZ3"/>
<name>A0A4R6RHZ3_9BURK</name>
<evidence type="ECO:0000313" key="2">
    <source>
        <dbReference type="EMBL" id="TDP85924.1"/>
    </source>
</evidence>